<dbReference type="AlphaFoldDB" id="A0A6P1ZFC6"/>
<accession>A0A6P1ZFC6</accession>
<protein>
    <recommendedName>
        <fullName evidence="3">DUF2806 domain-containing protein</fullName>
    </recommendedName>
</protein>
<evidence type="ECO:0000313" key="2">
    <source>
        <dbReference type="Proteomes" id="UP000434052"/>
    </source>
</evidence>
<comment type="caution">
    <text evidence="1">The sequence shown here is derived from an EMBL/GenBank/DDBJ whole genome shotgun (WGS) entry which is preliminary data.</text>
</comment>
<dbReference type="OrthoDB" id="886161at2"/>
<evidence type="ECO:0000313" key="1">
    <source>
        <dbReference type="EMBL" id="TVM31033.1"/>
    </source>
</evidence>
<proteinExistence type="predicted"/>
<organism evidence="1 2">
    <name type="scientific">Oceanidesulfovibrio marinus</name>
    <dbReference type="NCBI Taxonomy" id="370038"/>
    <lineage>
        <taxon>Bacteria</taxon>
        <taxon>Pseudomonadati</taxon>
        <taxon>Thermodesulfobacteriota</taxon>
        <taxon>Desulfovibrionia</taxon>
        <taxon>Desulfovibrionales</taxon>
        <taxon>Desulfovibrionaceae</taxon>
        <taxon>Oceanidesulfovibrio</taxon>
    </lineage>
</organism>
<dbReference type="Proteomes" id="UP000434052">
    <property type="component" value="Unassembled WGS sequence"/>
</dbReference>
<sequence>MENPMEFKDLLGAGKVINGVDKLLNTVGRGLGWVFDPTQQRRLAAAKADGIITEARAWAEAERILSKGPSAPFELFPSELLDQFDEGVRKLALRAGRRFQHQELKREANRTRIIQYAIDEIQNKKNISPEEVDEDWITNFFNQAQDVSNEQMQSLWGRILAGEVRNPSSFSFKTLNILKSISSKDANLFSKYASCMINNADIYIINNFYDYNEMLYLIDLELLNPVISSRCYYYKEQHLNEPLFLTIGTRVQMPSAIPTYYPLIVKFHAESPSQISIPSYVLSLSGRELSTLIETQPNQEYIHEVVATFKKQRVDVFTCATGYDNDGYLCCDFDALTQL</sequence>
<reference evidence="1 2" key="1">
    <citation type="submission" date="2018-06" db="EMBL/GenBank/DDBJ databases">
        <title>Complete genome of Desulfovibrio marinus P48SEP.</title>
        <authorList>
            <person name="Crispim J.S."/>
            <person name="Vidigal P.M.P."/>
            <person name="Silva L.C.F."/>
            <person name="Araujo L.C."/>
            <person name="Laguardia C.N."/>
            <person name="Dias R.S."/>
            <person name="Sousa M.P."/>
            <person name="Paula S.O."/>
            <person name="Silva C."/>
        </authorList>
    </citation>
    <scope>NUCLEOTIDE SEQUENCE [LARGE SCALE GENOMIC DNA]</scope>
    <source>
        <strain evidence="1 2">P48SEP</strain>
    </source>
</reference>
<dbReference type="InterPro" id="IPR021254">
    <property type="entry name" value="DUF2806"/>
</dbReference>
<gene>
    <name evidence="1" type="ORF">DQK91_19560</name>
</gene>
<evidence type="ECO:0008006" key="3">
    <source>
        <dbReference type="Google" id="ProtNLM"/>
    </source>
</evidence>
<name>A0A6P1ZFC6_9BACT</name>
<dbReference type="EMBL" id="QMIF01000018">
    <property type="protein sequence ID" value="TVM31033.1"/>
    <property type="molecule type" value="Genomic_DNA"/>
</dbReference>
<dbReference type="Pfam" id="PF10987">
    <property type="entry name" value="DUF2806"/>
    <property type="match status" value="1"/>
</dbReference>